<keyword evidence="1" id="KW-1133">Transmembrane helix</keyword>
<keyword evidence="1" id="KW-0472">Membrane</keyword>
<protein>
    <submittedName>
        <fullName evidence="2">Uncharacterized protein</fullName>
    </submittedName>
</protein>
<dbReference type="Proteomes" id="UP001152798">
    <property type="component" value="Chromosome 4"/>
</dbReference>
<keyword evidence="1" id="KW-0812">Transmembrane</keyword>
<organism evidence="2 3">
    <name type="scientific">Nezara viridula</name>
    <name type="common">Southern green stink bug</name>
    <name type="synonym">Cimex viridulus</name>
    <dbReference type="NCBI Taxonomy" id="85310"/>
    <lineage>
        <taxon>Eukaryota</taxon>
        <taxon>Metazoa</taxon>
        <taxon>Ecdysozoa</taxon>
        <taxon>Arthropoda</taxon>
        <taxon>Hexapoda</taxon>
        <taxon>Insecta</taxon>
        <taxon>Pterygota</taxon>
        <taxon>Neoptera</taxon>
        <taxon>Paraneoptera</taxon>
        <taxon>Hemiptera</taxon>
        <taxon>Heteroptera</taxon>
        <taxon>Panheteroptera</taxon>
        <taxon>Pentatomomorpha</taxon>
        <taxon>Pentatomoidea</taxon>
        <taxon>Pentatomidae</taxon>
        <taxon>Pentatominae</taxon>
        <taxon>Nezara</taxon>
    </lineage>
</organism>
<accession>A0A9P0H9J1</accession>
<evidence type="ECO:0000313" key="3">
    <source>
        <dbReference type="Proteomes" id="UP001152798"/>
    </source>
</evidence>
<name>A0A9P0H9J1_NEZVI</name>
<feature type="transmembrane region" description="Helical" evidence="1">
    <location>
        <begin position="51"/>
        <end position="73"/>
    </location>
</feature>
<sequence>MSRFADHRCRTASLQLLGKAWFPFPSFHFHIVLAFRRSVMGVCLPTPRMLWANGVAVELWAAAVLVIVVSYSLSLRTLKHREAVVV</sequence>
<dbReference type="AlphaFoldDB" id="A0A9P0H9J1"/>
<keyword evidence="3" id="KW-1185">Reference proteome</keyword>
<evidence type="ECO:0000313" key="2">
    <source>
        <dbReference type="EMBL" id="CAH1398098.1"/>
    </source>
</evidence>
<gene>
    <name evidence="2" type="ORF">NEZAVI_LOCUS7818</name>
</gene>
<proteinExistence type="predicted"/>
<reference evidence="2" key="1">
    <citation type="submission" date="2022-01" db="EMBL/GenBank/DDBJ databases">
        <authorList>
            <person name="King R."/>
        </authorList>
    </citation>
    <scope>NUCLEOTIDE SEQUENCE</scope>
</reference>
<feature type="transmembrane region" description="Helical" evidence="1">
    <location>
        <begin position="20"/>
        <end position="39"/>
    </location>
</feature>
<dbReference type="EMBL" id="OV725080">
    <property type="protein sequence ID" value="CAH1398098.1"/>
    <property type="molecule type" value="Genomic_DNA"/>
</dbReference>
<evidence type="ECO:0000256" key="1">
    <source>
        <dbReference type="SAM" id="Phobius"/>
    </source>
</evidence>